<keyword evidence="8" id="KW-1185">Reference proteome</keyword>
<dbReference type="PANTHER" id="PTHR43341">
    <property type="entry name" value="AMINO ACID PERMEASE"/>
    <property type="match status" value="1"/>
</dbReference>
<evidence type="ECO:0000259" key="6">
    <source>
        <dbReference type="Pfam" id="PF00324"/>
    </source>
</evidence>
<dbReference type="GO" id="GO:0015171">
    <property type="term" value="F:amino acid transmembrane transporter activity"/>
    <property type="evidence" value="ECO:0007669"/>
    <property type="project" value="TreeGrafter"/>
</dbReference>
<dbReference type="GO" id="GO:0016020">
    <property type="term" value="C:membrane"/>
    <property type="evidence" value="ECO:0007669"/>
    <property type="project" value="UniProtKB-SubCell"/>
</dbReference>
<protein>
    <recommendedName>
        <fullName evidence="6">Amino acid permease/ SLC12A domain-containing protein</fullName>
    </recommendedName>
</protein>
<dbReference type="Proteomes" id="UP001150879">
    <property type="component" value="Unassembled WGS sequence"/>
</dbReference>
<dbReference type="Pfam" id="PF00324">
    <property type="entry name" value="AA_permease"/>
    <property type="match status" value="1"/>
</dbReference>
<comment type="subcellular location">
    <subcellularLocation>
        <location evidence="1">Membrane</location>
        <topology evidence="1">Multi-pass membrane protein</topology>
    </subcellularLocation>
</comment>
<accession>A0A9W9T2S9</accession>
<feature type="transmembrane region" description="Helical" evidence="5">
    <location>
        <begin position="64"/>
        <end position="84"/>
    </location>
</feature>
<evidence type="ECO:0000256" key="2">
    <source>
        <dbReference type="ARBA" id="ARBA00022692"/>
    </source>
</evidence>
<dbReference type="PANTHER" id="PTHR43341:SF18">
    <property type="entry name" value="AMINO ACID PERMEASE_ SLC12A DOMAIN-CONTAINING PROTEIN"/>
    <property type="match status" value="1"/>
</dbReference>
<comment type="caution">
    <text evidence="7">The sequence shown here is derived from an EMBL/GenBank/DDBJ whole genome shotgun (WGS) entry which is preliminary data.</text>
</comment>
<reference evidence="7" key="2">
    <citation type="journal article" date="2023" name="IMA Fungus">
        <title>Comparative genomic study of the Penicillium genus elucidates a diverse pangenome and 15 lateral gene transfer events.</title>
        <authorList>
            <person name="Petersen C."/>
            <person name="Sorensen T."/>
            <person name="Nielsen M.R."/>
            <person name="Sondergaard T.E."/>
            <person name="Sorensen J.L."/>
            <person name="Fitzpatrick D.A."/>
            <person name="Frisvad J.C."/>
            <person name="Nielsen K.L."/>
        </authorList>
    </citation>
    <scope>NUCLEOTIDE SEQUENCE</scope>
    <source>
        <strain evidence="7">IBT 16849</strain>
    </source>
</reference>
<evidence type="ECO:0000313" key="8">
    <source>
        <dbReference type="Proteomes" id="UP001150879"/>
    </source>
</evidence>
<reference evidence="7" key="1">
    <citation type="submission" date="2022-11" db="EMBL/GenBank/DDBJ databases">
        <authorList>
            <person name="Petersen C."/>
        </authorList>
    </citation>
    <scope>NUCLEOTIDE SEQUENCE</scope>
    <source>
        <strain evidence="7">IBT 16849</strain>
    </source>
</reference>
<evidence type="ECO:0000313" key="7">
    <source>
        <dbReference type="EMBL" id="KAJ5207216.1"/>
    </source>
</evidence>
<evidence type="ECO:0000256" key="3">
    <source>
        <dbReference type="ARBA" id="ARBA00022989"/>
    </source>
</evidence>
<keyword evidence="4 5" id="KW-0472">Membrane</keyword>
<organism evidence="7 8">
    <name type="scientific">Penicillium cf. griseofulvum</name>
    <dbReference type="NCBI Taxonomy" id="2972120"/>
    <lineage>
        <taxon>Eukaryota</taxon>
        <taxon>Fungi</taxon>
        <taxon>Dikarya</taxon>
        <taxon>Ascomycota</taxon>
        <taxon>Pezizomycotina</taxon>
        <taxon>Eurotiomycetes</taxon>
        <taxon>Eurotiomycetidae</taxon>
        <taxon>Eurotiales</taxon>
        <taxon>Aspergillaceae</taxon>
        <taxon>Penicillium</taxon>
    </lineage>
</organism>
<dbReference type="InterPro" id="IPR050524">
    <property type="entry name" value="APC_YAT"/>
</dbReference>
<name>A0A9W9T2S9_9EURO</name>
<gene>
    <name evidence="7" type="ORF">N7472_003664</name>
</gene>
<dbReference type="Gene3D" id="1.20.1740.10">
    <property type="entry name" value="Amino acid/polyamine transporter I"/>
    <property type="match status" value="1"/>
</dbReference>
<dbReference type="OrthoDB" id="10062876at2759"/>
<dbReference type="InterPro" id="IPR004841">
    <property type="entry name" value="AA-permease/SLC12A_dom"/>
</dbReference>
<dbReference type="AlphaFoldDB" id="A0A9W9T2S9"/>
<keyword evidence="3 5" id="KW-1133">Transmembrane helix</keyword>
<dbReference type="EMBL" id="JAPQKP010000002">
    <property type="protein sequence ID" value="KAJ5207216.1"/>
    <property type="molecule type" value="Genomic_DNA"/>
</dbReference>
<feature type="transmembrane region" description="Helical" evidence="5">
    <location>
        <begin position="104"/>
        <end position="125"/>
    </location>
</feature>
<evidence type="ECO:0000256" key="1">
    <source>
        <dbReference type="ARBA" id="ARBA00004141"/>
    </source>
</evidence>
<evidence type="ECO:0000256" key="5">
    <source>
        <dbReference type="SAM" id="Phobius"/>
    </source>
</evidence>
<evidence type="ECO:0000256" key="4">
    <source>
        <dbReference type="ARBA" id="ARBA00023136"/>
    </source>
</evidence>
<sequence length="138" mass="15156">MGFRFWRDPGPFVQFLGIESSWGRFLGAWHVLSSAAYAFSNVENISVAAAETQNSRHNMAAKRVFRRILIFHLVTIFIMGLIAPSNDKGLMSNSGGCWSVPINVGIKVVPSIINAVVVTSAWSAGNSDSNARWNRDTI</sequence>
<proteinExistence type="predicted"/>
<feature type="domain" description="Amino acid permease/ SLC12A" evidence="6">
    <location>
        <begin position="2"/>
        <end position="127"/>
    </location>
</feature>
<keyword evidence="2 5" id="KW-0812">Transmembrane</keyword>